<evidence type="ECO:0000256" key="1">
    <source>
        <dbReference type="ARBA" id="ARBA00004651"/>
    </source>
</evidence>
<comment type="similarity">
    <text evidence="9">Belongs to the binding-protein-dependent transport system permease family. LivHM subfamily.</text>
</comment>
<evidence type="ECO:0000256" key="4">
    <source>
        <dbReference type="ARBA" id="ARBA00022519"/>
    </source>
</evidence>
<keyword evidence="2" id="KW-0813">Transport</keyword>
<dbReference type="InterPro" id="IPR001851">
    <property type="entry name" value="ABC_transp_permease"/>
</dbReference>
<organism evidence="12 13">
    <name type="scientific">Cellulomonas humilata</name>
    <dbReference type="NCBI Taxonomy" id="144055"/>
    <lineage>
        <taxon>Bacteria</taxon>
        <taxon>Bacillati</taxon>
        <taxon>Actinomycetota</taxon>
        <taxon>Actinomycetes</taxon>
        <taxon>Micrococcales</taxon>
        <taxon>Cellulomonadaceae</taxon>
        <taxon>Cellulomonas</taxon>
    </lineage>
</organism>
<evidence type="ECO:0000256" key="7">
    <source>
        <dbReference type="ARBA" id="ARBA00022989"/>
    </source>
</evidence>
<sequence length="435" mass="44788">MLAAALVGVIGLQAESASATATAAAVPCVADAETGCIGGTLQNTAGPVEGVTITVSNEDDDFEESATTAANGTWAVAIPGRARYTVELDESTLPSTAVLADTAVNPVEKLAVAGASSTVDFNLVLDATPNTGGSSSTATGTVTPTRLLQQFALGIRYGLILALAAVGLSLIYGTTGLSSFSHGEQVTLGALLTFVFSIQLHWPIVLAVLASVILSAASGWLQDVILWKPLRRRRVGLVQLMIVTIGLSLALQYAFQFRFGGSTLQVLPSIAKSWSIGPIRLSIPSYIAMGCATLVLVGVALFLQRTRTGRATRAISDNPALAAASGIDVDKIIRLVWILATGLAGLGGALLALAFNGAAWDLGLQMLLLMFAAVTLGGLGTAYGALIGSLIIGVVVEMSTLWLPSSLKFAVALLILILVLLIRPQGILGRAERVG</sequence>
<keyword evidence="8 10" id="KW-0472">Membrane</keyword>
<dbReference type="GO" id="GO:0005304">
    <property type="term" value="F:L-valine transmembrane transporter activity"/>
    <property type="evidence" value="ECO:0007669"/>
    <property type="project" value="TreeGrafter"/>
</dbReference>
<dbReference type="GO" id="GO:0015190">
    <property type="term" value="F:L-leucine transmembrane transporter activity"/>
    <property type="evidence" value="ECO:0007669"/>
    <property type="project" value="TreeGrafter"/>
</dbReference>
<dbReference type="EMBL" id="JABMCI010000071">
    <property type="protein sequence ID" value="NUU19670.1"/>
    <property type="molecule type" value="Genomic_DNA"/>
</dbReference>
<evidence type="ECO:0000256" key="9">
    <source>
        <dbReference type="ARBA" id="ARBA00037998"/>
    </source>
</evidence>
<dbReference type="CDD" id="cd06582">
    <property type="entry name" value="TM_PBP1_LivH_like"/>
    <property type="match status" value="1"/>
</dbReference>
<evidence type="ECO:0000256" key="6">
    <source>
        <dbReference type="ARBA" id="ARBA00022970"/>
    </source>
</evidence>
<comment type="caution">
    <text evidence="12">The sequence shown here is derived from an EMBL/GenBank/DDBJ whole genome shotgun (WGS) entry which is preliminary data.</text>
</comment>
<evidence type="ECO:0000256" key="2">
    <source>
        <dbReference type="ARBA" id="ARBA00022448"/>
    </source>
</evidence>
<evidence type="ECO:0000256" key="10">
    <source>
        <dbReference type="SAM" id="Phobius"/>
    </source>
</evidence>
<dbReference type="GO" id="GO:0015188">
    <property type="term" value="F:L-isoleucine transmembrane transporter activity"/>
    <property type="evidence" value="ECO:0007669"/>
    <property type="project" value="TreeGrafter"/>
</dbReference>
<keyword evidence="4" id="KW-0997">Cell inner membrane</keyword>
<feature type="signal peptide" evidence="11">
    <location>
        <begin position="1"/>
        <end position="19"/>
    </location>
</feature>
<keyword evidence="13" id="KW-1185">Reference proteome</keyword>
<dbReference type="GO" id="GO:0005886">
    <property type="term" value="C:plasma membrane"/>
    <property type="evidence" value="ECO:0007669"/>
    <property type="project" value="UniProtKB-SubCell"/>
</dbReference>
<dbReference type="GO" id="GO:0015192">
    <property type="term" value="F:L-phenylalanine transmembrane transporter activity"/>
    <property type="evidence" value="ECO:0007669"/>
    <property type="project" value="TreeGrafter"/>
</dbReference>
<dbReference type="Pfam" id="PF02653">
    <property type="entry name" value="BPD_transp_2"/>
    <property type="match status" value="1"/>
</dbReference>
<dbReference type="GO" id="GO:0042941">
    <property type="term" value="P:D-alanine transmembrane transport"/>
    <property type="evidence" value="ECO:0007669"/>
    <property type="project" value="TreeGrafter"/>
</dbReference>
<dbReference type="InterPro" id="IPR052157">
    <property type="entry name" value="BCAA_transport_permease"/>
</dbReference>
<feature type="transmembrane region" description="Helical" evidence="10">
    <location>
        <begin position="154"/>
        <end position="174"/>
    </location>
</feature>
<evidence type="ECO:0000256" key="11">
    <source>
        <dbReference type="SAM" id="SignalP"/>
    </source>
</evidence>
<keyword evidence="11" id="KW-0732">Signal</keyword>
<feature type="chain" id="PRO_5030632702" evidence="11">
    <location>
        <begin position="20"/>
        <end position="435"/>
    </location>
</feature>
<feature type="transmembrane region" description="Helical" evidence="10">
    <location>
        <begin position="335"/>
        <end position="355"/>
    </location>
</feature>
<dbReference type="PANTHER" id="PTHR11795:SF371">
    <property type="entry name" value="HIGH-AFFINITY BRANCHED-CHAIN AMINO ACID TRANSPORT SYSTEM PERMEASE PROTEIN LIVH"/>
    <property type="match status" value="1"/>
</dbReference>
<evidence type="ECO:0000256" key="5">
    <source>
        <dbReference type="ARBA" id="ARBA00022692"/>
    </source>
</evidence>
<reference evidence="12 13" key="1">
    <citation type="submission" date="2020-05" db="EMBL/GenBank/DDBJ databases">
        <title>Genome Sequencing of Type Strains.</title>
        <authorList>
            <person name="Lemaire J.F."/>
            <person name="Inderbitzin P."/>
            <person name="Gregorio O.A."/>
            <person name="Collins S.B."/>
            <person name="Wespe N."/>
            <person name="Knight-Connoni V."/>
        </authorList>
    </citation>
    <scope>NUCLEOTIDE SEQUENCE [LARGE SCALE GENOMIC DNA]</scope>
    <source>
        <strain evidence="12 13">ATCC 25174</strain>
    </source>
</reference>
<feature type="transmembrane region" description="Helical" evidence="10">
    <location>
        <begin position="234"/>
        <end position="255"/>
    </location>
</feature>
<evidence type="ECO:0000256" key="8">
    <source>
        <dbReference type="ARBA" id="ARBA00023136"/>
    </source>
</evidence>
<protein>
    <submittedName>
        <fullName evidence="12">Branched-chain amino acid ABC transporter permease</fullName>
    </submittedName>
</protein>
<gene>
    <name evidence="12" type="ORF">HP550_20700</name>
</gene>
<evidence type="ECO:0000313" key="13">
    <source>
        <dbReference type="Proteomes" id="UP000565724"/>
    </source>
</evidence>
<dbReference type="PANTHER" id="PTHR11795">
    <property type="entry name" value="BRANCHED-CHAIN AMINO ACID TRANSPORT SYSTEM PERMEASE PROTEIN LIVH"/>
    <property type="match status" value="1"/>
</dbReference>
<name>A0A7Y6A4U4_9CELL</name>
<dbReference type="AlphaFoldDB" id="A0A7Y6A4U4"/>
<evidence type="ECO:0000256" key="3">
    <source>
        <dbReference type="ARBA" id="ARBA00022475"/>
    </source>
</evidence>
<keyword evidence="6" id="KW-0029">Amino-acid transport</keyword>
<dbReference type="Proteomes" id="UP000565724">
    <property type="component" value="Unassembled WGS sequence"/>
</dbReference>
<dbReference type="GO" id="GO:0015808">
    <property type="term" value="P:L-alanine transport"/>
    <property type="evidence" value="ECO:0007669"/>
    <property type="project" value="TreeGrafter"/>
</dbReference>
<dbReference type="RefSeq" id="WP_175349582.1">
    <property type="nucleotide sequence ID" value="NZ_JABMCI010000071.1"/>
</dbReference>
<feature type="transmembrane region" description="Helical" evidence="10">
    <location>
        <begin position="401"/>
        <end position="422"/>
    </location>
</feature>
<proteinExistence type="inferred from homology"/>
<feature type="transmembrane region" description="Helical" evidence="10">
    <location>
        <begin position="283"/>
        <end position="303"/>
    </location>
</feature>
<keyword evidence="3" id="KW-1003">Cell membrane</keyword>
<keyword evidence="7 10" id="KW-1133">Transmembrane helix</keyword>
<comment type="subcellular location">
    <subcellularLocation>
        <location evidence="1">Cell membrane</location>
        <topology evidence="1">Multi-pass membrane protein</topology>
    </subcellularLocation>
</comment>
<accession>A0A7Y6A4U4</accession>
<feature type="transmembrane region" description="Helical" evidence="10">
    <location>
        <begin position="367"/>
        <end position="394"/>
    </location>
</feature>
<evidence type="ECO:0000313" key="12">
    <source>
        <dbReference type="EMBL" id="NUU19670.1"/>
    </source>
</evidence>
<keyword evidence="5 10" id="KW-0812">Transmembrane</keyword>
<dbReference type="GO" id="GO:1903806">
    <property type="term" value="P:L-isoleucine import across plasma membrane"/>
    <property type="evidence" value="ECO:0007669"/>
    <property type="project" value="TreeGrafter"/>
</dbReference>